<feature type="compositionally biased region" description="Low complexity" evidence="1">
    <location>
        <begin position="1"/>
        <end position="24"/>
    </location>
</feature>
<feature type="region of interest" description="Disordered" evidence="1">
    <location>
        <begin position="1"/>
        <end position="55"/>
    </location>
</feature>
<reference evidence="3 4" key="1">
    <citation type="submission" date="2019-05" db="EMBL/GenBank/DDBJ databases">
        <title>Nakamurella sp. N5BH11, whole genome shotgun sequence.</title>
        <authorList>
            <person name="Tuo L."/>
        </authorList>
    </citation>
    <scope>NUCLEOTIDE SEQUENCE [LARGE SCALE GENOMIC DNA]</scope>
    <source>
        <strain evidence="3 4">N5BH11</strain>
    </source>
</reference>
<dbReference type="RefSeq" id="WP_137448033.1">
    <property type="nucleotide sequence ID" value="NZ_SZZH01000001.1"/>
</dbReference>
<evidence type="ECO:0000256" key="2">
    <source>
        <dbReference type="SAM" id="Phobius"/>
    </source>
</evidence>
<dbReference type="EMBL" id="SZZH01000001">
    <property type="protein sequence ID" value="TKV60730.1"/>
    <property type="molecule type" value="Genomic_DNA"/>
</dbReference>
<accession>A0A4U6QJS1</accession>
<comment type="caution">
    <text evidence="3">The sequence shown here is derived from an EMBL/GenBank/DDBJ whole genome shotgun (WGS) entry which is preliminary data.</text>
</comment>
<evidence type="ECO:0000313" key="4">
    <source>
        <dbReference type="Proteomes" id="UP000306985"/>
    </source>
</evidence>
<evidence type="ECO:0000313" key="3">
    <source>
        <dbReference type="EMBL" id="TKV60730.1"/>
    </source>
</evidence>
<name>A0A4U6QJS1_9ACTN</name>
<organism evidence="3 4">
    <name type="scientific">Nakamurella flava</name>
    <dbReference type="NCBI Taxonomy" id="2576308"/>
    <lineage>
        <taxon>Bacteria</taxon>
        <taxon>Bacillati</taxon>
        <taxon>Actinomycetota</taxon>
        <taxon>Actinomycetes</taxon>
        <taxon>Nakamurellales</taxon>
        <taxon>Nakamurellaceae</taxon>
        <taxon>Nakamurella</taxon>
    </lineage>
</organism>
<proteinExistence type="predicted"/>
<keyword evidence="2" id="KW-0472">Membrane</keyword>
<feature type="transmembrane region" description="Helical" evidence="2">
    <location>
        <begin position="92"/>
        <end position="115"/>
    </location>
</feature>
<dbReference type="AlphaFoldDB" id="A0A4U6QJS1"/>
<keyword evidence="4" id="KW-1185">Reference proteome</keyword>
<keyword evidence="2" id="KW-0812">Transmembrane</keyword>
<gene>
    <name evidence="3" type="ORF">FDO65_03340</name>
</gene>
<keyword evidence="2" id="KW-1133">Transmembrane helix</keyword>
<feature type="transmembrane region" description="Helical" evidence="2">
    <location>
        <begin position="121"/>
        <end position="137"/>
    </location>
</feature>
<dbReference type="OrthoDB" id="9961417at2"/>
<dbReference type="Proteomes" id="UP000306985">
    <property type="component" value="Unassembled WGS sequence"/>
</dbReference>
<feature type="transmembrane region" description="Helical" evidence="2">
    <location>
        <begin position="233"/>
        <end position="260"/>
    </location>
</feature>
<sequence length="262" mass="26585">MAASPDEPSADAAPGRSADAAGEAPPVTPGGTSGAAEIAVPPSAPPEKVADPPAGRVARTGRRVAHAAVVARDASVAGVVTAVTPIVRAVGVLLTLVLVALAAPAVLLLVVAWWRPGPADWFWTVLAAVGLGIGAWLRRRQRQLLATVADRERLIAALTRVLQGRDIADRVTANLAGSGARVAGRAAGRAVRGSRGLRLLRGMWRGVQLTGVVDELLGADEIAPLTPGRIRGIAVLTVVCAVAAGVLWVCLAVATLAFLVGA</sequence>
<protein>
    <submittedName>
        <fullName evidence="3">Uncharacterized protein</fullName>
    </submittedName>
</protein>
<evidence type="ECO:0000256" key="1">
    <source>
        <dbReference type="SAM" id="MobiDB-lite"/>
    </source>
</evidence>